<keyword evidence="1" id="KW-0472">Membrane</keyword>
<comment type="caution">
    <text evidence="2">The sequence shown here is derived from an EMBL/GenBank/DDBJ whole genome shotgun (WGS) entry which is preliminary data.</text>
</comment>
<organism evidence="2 3">
    <name type="scientific">Halocaridina rubra</name>
    <name type="common">Hawaiian red shrimp</name>
    <dbReference type="NCBI Taxonomy" id="373956"/>
    <lineage>
        <taxon>Eukaryota</taxon>
        <taxon>Metazoa</taxon>
        <taxon>Ecdysozoa</taxon>
        <taxon>Arthropoda</taxon>
        <taxon>Crustacea</taxon>
        <taxon>Multicrustacea</taxon>
        <taxon>Malacostraca</taxon>
        <taxon>Eumalacostraca</taxon>
        <taxon>Eucarida</taxon>
        <taxon>Decapoda</taxon>
        <taxon>Pleocyemata</taxon>
        <taxon>Caridea</taxon>
        <taxon>Atyoidea</taxon>
        <taxon>Atyidae</taxon>
        <taxon>Halocaridina</taxon>
    </lineage>
</organism>
<dbReference type="AlphaFoldDB" id="A0AAN9AGX6"/>
<gene>
    <name evidence="2" type="ORF">SK128_024037</name>
</gene>
<dbReference type="Proteomes" id="UP001381693">
    <property type="component" value="Unassembled WGS sequence"/>
</dbReference>
<proteinExistence type="predicted"/>
<keyword evidence="1" id="KW-1133">Transmembrane helix</keyword>
<reference evidence="2 3" key="1">
    <citation type="submission" date="2023-11" db="EMBL/GenBank/DDBJ databases">
        <title>Halocaridina rubra genome assembly.</title>
        <authorList>
            <person name="Smith C."/>
        </authorList>
    </citation>
    <scope>NUCLEOTIDE SEQUENCE [LARGE SCALE GENOMIC DNA]</scope>
    <source>
        <strain evidence="2">EP-1</strain>
        <tissue evidence="2">Whole</tissue>
    </source>
</reference>
<name>A0AAN9AGX6_HALRR</name>
<protein>
    <submittedName>
        <fullName evidence="2">Uncharacterized protein</fullName>
    </submittedName>
</protein>
<accession>A0AAN9AGX6</accession>
<feature type="transmembrane region" description="Helical" evidence="1">
    <location>
        <begin position="6"/>
        <end position="27"/>
    </location>
</feature>
<sequence length="71" mass="7816">MSTSTPNILVHLLHISFAFFFLIFIIIREGPQLMTPSTRHKEVLRISVDLADSTIGMSTDMLGGNNDSLPG</sequence>
<keyword evidence="1" id="KW-0812">Transmembrane</keyword>
<evidence type="ECO:0000313" key="3">
    <source>
        <dbReference type="Proteomes" id="UP001381693"/>
    </source>
</evidence>
<evidence type="ECO:0000313" key="2">
    <source>
        <dbReference type="EMBL" id="KAK7086693.1"/>
    </source>
</evidence>
<keyword evidence="3" id="KW-1185">Reference proteome</keyword>
<dbReference type="EMBL" id="JAXCGZ010000104">
    <property type="protein sequence ID" value="KAK7086693.1"/>
    <property type="molecule type" value="Genomic_DNA"/>
</dbReference>
<evidence type="ECO:0000256" key="1">
    <source>
        <dbReference type="SAM" id="Phobius"/>
    </source>
</evidence>